<accession>A0A229UJ53</accession>
<gene>
    <name evidence="5" type="ORF">CF651_25540</name>
</gene>
<dbReference type="InterPro" id="IPR029044">
    <property type="entry name" value="Nucleotide-diphossugar_trans"/>
</dbReference>
<sequence>MRILRKGPSARMWTPRSRVSVIIPVMNERTTLPAVLREVKKLRAQLELIIVVNGSTDGSAAIASMSGAKVIHYEQPLGHDVGRSIGARHATGDILLFLDGDMVIPAAKLMPYLHAVERGVDVALNQYNGKVAVTSVHPVVLAKHALNAVLGRPDLKGASMTTIPHALSRRAVETIGVEHLAVPPKAQAIAIQRKLKVAAVHLVQVGRINPVRRREKGSDPLGRLIIGDHLEAIRWYTEATNERGLRTDLFRNRHMVR</sequence>
<comment type="caution">
    <text evidence="5">The sequence shown here is derived from an EMBL/GenBank/DDBJ whole genome shotgun (WGS) entry which is preliminary data.</text>
</comment>
<dbReference type="RefSeq" id="WP_094017704.1">
    <property type="nucleotide sequence ID" value="NZ_NMQW01000046.1"/>
</dbReference>
<evidence type="ECO:0000313" key="6">
    <source>
        <dbReference type="Proteomes" id="UP000215509"/>
    </source>
</evidence>
<evidence type="ECO:0000256" key="3">
    <source>
        <dbReference type="ARBA" id="ARBA00022679"/>
    </source>
</evidence>
<dbReference type="EMBL" id="NMQW01000046">
    <property type="protein sequence ID" value="OXM83487.1"/>
    <property type="molecule type" value="Genomic_DNA"/>
</dbReference>
<dbReference type="PANTHER" id="PTHR43398:SF1">
    <property type="entry name" value="DOLICHOL-PHOSPHATE MANNOSYLTRANSFERASE SUBUNIT 1"/>
    <property type="match status" value="1"/>
</dbReference>
<keyword evidence="6" id="KW-1185">Reference proteome</keyword>
<dbReference type="InterPro" id="IPR039528">
    <property type="entry name" value="DPM1-like"/>
</dbReference>
<evidence type="ECO:0000259" key="4">
    <source>
        <dbReference type="Pfam" id="PF00535"/>
    </source>
</evidence>
<dbReference type="OrthoDB" id="2902148at2"/>
<dbReference type="PANTHER" id="PTHR43398">
    <property type="entry name" value="DOLICHOL-PHOSPHATE MANNOSYLTRANSFERASE SUBUNIT 1"/>
    <property type="match status" value="1"/>
</dbReference>
<keyword evidence="2" id="KW-0328">Glycosyltransferase</keyword>
<evidence type="ECO:0000313" key="5">
    <source>
        <dbReference type="EMBL" id="OXM83487.1"/>
    </source>
</evidence>
<evidence type="ECO:0000256" key="1">
    <source>
        <dbReference type="ARBA" id="ARBA00006739"/>
    </source>
</evidence>
<comment type="similarity">
    <text evidence="1">Belongs to the glycosyltransferase 2 family.</text>
</comment>
<dbReference type="SUPFAM" id="SSF53448">
    <property type="entry name" value="Nucleotide-diphospho-sugar transferases"/>
    <property type="match status" value="1"/>
</dbReference>
<protein>
    <submittedName>
        <fullName evidence="5">Glycosyl transferase family 2</fullName>
    </submittedName>
</protein>
<dbReference type="Proteomes" id="UP000215509">
    <property type="component" value="Unassembled WGS sequence"/>
</dbReference>
<dbReference type="GO" id="GO:0004582">
    <property type="term" value="F:dolichyl-phosphate beta-D-mannosyltransferase activity"/>
    <property type="evidence" value="ECO:0007669"/>
    <property type="project" value="InterPro"/>
</dbReference>
<evidence type="ECO:0000256" key="2">
    <source>
        <dbReference type="ARBA" id="ARBA00022676"/>
    </source>
</evidence>
<proteinExistence type="inferred from homology"/>
<reference evidence="5 6" key="1">
    <citation type="submission" date="2017-07" db="EMBL/GenBank/DDBJ databases">
        <title>Genome sequencing and assembly of Paenibacillus rigui.</title>
        <authorList>
            <person name="Mayilraj S."/>
        </authorList>
    </citation>
    <scope>NUCLEOTIDE SEQUENCE [LARGE SCALE GENOMIC DNA]</scope>
    <source>
        <strain evidence="5 6">JCM 16352</strain>
    </source>
</reference>
<dbReference type="Pfam" id="PF00535">
    <property type="entry name" value="Glycos_transf_2"/>
    <property type="match status" value="1"/>
</dbReference>
<keyword evidence="3 5" id="KW-0808">Transferase</keyword>
<dbReference type="GO" id="GO:0009247">
    <property type="term" value="P:glycolipid biosynthetic process"/>
    <property type="evidence" value="ECO:0007669"/>
    <property type="project" value="TreeGrafter"/>
</dbReference>
<dbReference type="InterPro" id="IPR001173">
    <property type="entry name" value="Glyco_trans_2-like"/>
</dbReference>
<dbReference type="GO" id="GO:0016020">
    <property type="term" value="C:membrane"/>
    <property type="evidence" value="ECO:0007669"/>
    <property type="project" value="GOC"/>
</dbReference>
<name>A0A229UJ53_9BACL</name>
<dbReference type="AlphaFoldDB" id="A0A229UJ53"/>
<organism evidence="5 6">
    <name type="scientific">Paenibacillus rigui</name>
    <dbReference type="NCBI Taxonomy" id="554312"/>
    <lineage>
        <taxon>Bacteria</taxon>
        <taxon>Bacillati</taxon>
        <taxon>Bacillota</taxon>
        <taxon>Bacilli</taxon>
        <taxon>Bacillales</taxon>
        <taxon>Paenibacillaceae</taxon>
        <taxon>Paenibacillus</taxon>
    </lineage>
</organism>
<dbReference type="Gene3D" id="3.90.550.10">
    <property type="entry name" value="Spore Coat Polysaccharide Biosynthesis Protein SpsA, Chain A"/>
    <property type="match status" value="1"/>
</dbReference>
<feature type="domain" description="Glycosyltransferase 2-like" evidence="4">
    <location>
        <begin position="20"/>
        <end position="124"/>
    </location>
</feature>